<keyword evidence="1" id="KW-0677">Repeat</keyword>
<dbReference type="RefSeq" id="WP_200798219.1">
    <property type="nucleotide sequence ID" value="NZ_FSRA01000001.1"/>
</dbReference>
<gene>
    <name evidence="5" type="ORF">SAMN04488055_1097</name>
</gene>
<dbReference type="PROSITE" id="PS50005">
    <property type="entry name" value="TPR"/>
    <property type="match status" value="2"/>
</dbReference>
<feature type="transmembrane region" description="Helical" evidence="4">
    <location>
        <begin position="264"/>
        <end position="285"/>
    </location>
</feature>
<feature type="repeat" description="TPR" evidence="3">
    <location>
        <begin position="168"/>
        <end position="201"/>
    </location>
</feature>
<evidence type="ECO:0000256" key="2">
    <source>
        <dbReference type="ARBA" id="ARBA00022803"/>
    </source>
</evidence>
<organism evidence="5 6">
    <name type="scientific">Chitinophaga niabensis</name>
    <dbReference type="NCBI Taxonomy" id="536979"/>
    <lineage>
        <taxon>Bacteria</taxon>
        <taxon>Pseudomonadati</taxon>
        <taxon>Bacteroidota</taxon>
        <taxon>Chitinophagia</taxon>
        <taxon>Chitinophagales</taxon>
        <taxon>Chitinophagaceae</taxon>
        <taxon>Chitinophaga</taxon>
    </lineage>
</organism>
<feature type="transmembrane region" description="Helical" evidence="4">
    <location>
        <begin position="358"/>
        <end position="381"/>
    </location>
</feature>
<keyword evidence="4" id="KW-0472">Membrane</keyword>
<evidence type="ECO:0000313" key="6">
    <source>
        <dbReference type="Proteomes" id="UP000185003"/>
    </source>
</evidence>
<dbReference type="STRING" id="536979.SAMN04488055_1097"/>
<accession>A0A1N6DUT1</accession>
<keyword evidence="2 3" id="KW-0802">TPR repeat</keyword>
<feature type="transmembrane region" description="Helical" evidence="4">
    <location>
        <begin position="387"/>
        <end position="408"/>
    </location>
</feature>
<keyword evidence="6" id="KW-1185">Reference proteome</keyword>
<dbReference type="AlphaFoldDB" id="A0A1N6DUT1"/>
<dbReference type="PANTHER" id="PTHR44858:SF1">
    <property type="entry name" value="UDP-N-ACETYLGLUCOSAMINE--PEPTIDE N-ACETYLGLUCOSAMINYLTRANSFERASE SPINDLY-RELATED"/>
    <property type="match status" value="1"/>
</dbReference>
<feature type="transmembrane region" description="Helical" evidence="4">
    <location>
        <begin position="332"/>
        <end position="351"/>
    </location>
</feature>
<dbReference type="Pfam" id="PF14559">
    <property type="entry name" value="TPR_19"/>
    <property type="match status" value="1"/>
</dbReference>
<evidence type="ECO:0000256" key="4">
    <source>
        <dbReference type="SAM" id="Phobius"/>
    </source>
</evidence>
<keyword evidence="4" id="KW-1133">Transmembrane helix</keyword>
<dbReference type="InterPro" id="IPR019734">
    <property type="entry name" value="TPR_rpt"/>
</dbReference>
<feature type="transmembrane region" description="Helical" evidence="4">
    <location>
        <begin position="306"/>
        <end position="326"/>
    </location>
</feature>
<dbReference type="Proteomes" id="UP000185003">
    <property type="component" value="Unassembled WGS sequence"/>
</dbReference>
<proteinExistence type="predicted"/>
<dbReference type="SMART" id="SM00028">
    <property type="entry name" value="TPR"/>
    <property type="match status" value="6"/>
</dbReference>
<reference evidence="5 6" key="1">
    <citation type="submission" date="2016-11" db="EMBL/GenBank/DDBJ databases">
        <authorList>
            <person name="Jaros S."/>
            <person name="Januszkiewicz K."/>
            <person name="Wedrychowicz H."/>
        </authorList>
    </citation>
    <scope>NUCLEOTIDE SEQUENCE [LARGE SCALE GENOMIC DNA]</scope>
    <source>
        <strain evidence="5 6">DSM 24787</strain>
    </source>
</reference>
<dbReference type="SUPFAM" id="SSF81901">
    <property type="entry name" value="HCP-like"/>
    <property type="match status" value="1"/>
</dbReference>
<evidence type="ECO:0000313" key="5">
    <source>
        <dbReference type="EMBL" id="SIN74558.1"/>
    </source>
</evidence>
<sequence length="413" mass="46537">MIQRAILLLQQRKYKEAENILNNLFAQDPNDVNVISIICEVKIQQNKYTEALNLVNTAIGLNPGLSHLFYVRARIYVHEDKYDLAEKDLQQAISLDPDDADYFALYALLKLDRKQFEAALQLADAALERDPENINALNARSTALLKLDRKEESFSSIEGSLRQDPHNAYTHANYGWGLLEKGSPKEALYHFTEALRIDPSLQLAQSGMIEALKAKYFLYRVFLKYAFWMGNLTAKYQWGVIIGIFFVSRALRFIAASYPAFEPFLYPVIILIAIFAFSTWIITPLSNLFLRLNKYGKHLLDRDEIISSNFVGVSAVTAIAGGALYLATGQEYMLTIVIVGVSMMVPLSSMFNSVKNRTLLIIYTSVLAVLGIAGIVTGILSKELINGFTLAYLVGVMLFSWLANYLVIKEQNR</sequence>
<dbReference type="Gene3D" id="1.25.40.10">
    <property type="entry name" value="Tetratricopeptide repeat domain"/>
    <property type="match status" value="2"/>
</dbReference>
<evidence type="ECO:0000256" key="1">
    <source>
        <dbReference type="ARBA" id="ARBA00022737"/>
    </source>
</evidence>
<evidence type="ECO:0000256" key="3">
    <source>
        <dbReference type="PROSITE-ProRule" id="PRU00339"/>
    </source>
</evidence>
<dbReference type="EMBL" id="FSRA01000001">
    <property type="protein sequence ID" value="SIN74558.1"/>
    <property type="molecule type" value="Genomic_DNA"/>
</dbReference>
<name>A0A1N6DUT1_9BACT</name>
<feature type="repeat" description="TPR" evidence="3">
    <location>
        <begin position="66"/>
        <end position="99"/>
    </location>
</feature>
<protein>
    <submittedName>
        <fullName evidence="5">Tetratricopeptide repeat-containing protein</fullName>
    </submittedName>
</protein>
<dbReference type="InterPro" id="IPR011990">
    <property type="entry name" value="TPR-like_helical_dom_sf"/>
</dbReference>
<dbReference type="PANTHER" id="PTHR44858">
    <property type="entry name" value="TETRATRICOPEPTIDE REPEAT PROTEIN 6"/>
    <property type="match status" value="1"/>
</dbReference>
<keyword evidence="4" id="KW-0812">Transmembrane</keyword>
<dbReference type="InterPro" id="IPR050498">
    <property type="entry name" value="Ycf3"/>
</dbReference>